<dbReference type="OrthoDB" id="3340520at2759"/>
<dbReference type="Proteomes" id="UP001146351">
    <property type="component" value="Unassembled WGS sequence"/>
</dbReference>
<reference evidence="1" key="2">
    <citation type="journal article" date="2023" name="IMA Fungus">
        <title>Comparative genomic study of the Penicillium genus elucidates a diverse pangenome and 15 lateral gene transfer events.</title>
        <authorList>
            <person name="Petersen C."/>
            <person name="Sorensen T."/>
            <person name="Nielsen M.R."/>
            <person name="Sondergaard T.E."/>
            <person name="Sorensen J.L."/>
            <person name="Fitzpatrick D.A."/>
            <person name="Frisvad J.C."/>
            <person name="Nielsen K.L."/>
        </authorList>
    </citation>
    <scope>NUCLEOTIDE SEQUENCE</scope>
    <source>
        <strain evidence="1">IBT 21917</strain>
    </source>
</reference>
<dbReference type="PANTHER" id="PTHR33973:SF4">
    <property type="entry name" value="OS07G0153300 PROTEIN"/>
    <property type="match status" value="1"/>
</dbReference>
<keyword evidence="2" id="KW-1185">Reference proteome</keyword>
<comment type="caution">
    <text evidence="1">The sequence shown here is derived from an EMBL/GenBank/DDBJ whole genome shotgun (WGS) entry which is preliminary data.</text>
</comment>
<reference evidence="1" key="1">
    <citation type="submission" date="2022-11" db="EMBL/GenBank/DDBJ databases">
        <authorList>
            <person name="Petersen C."/>
        </authorList>
    </citation>
    <scope>NUCLEOTIDE SEQUENCE</scope>
    <source>
        <strain evidence="1">IBT 21917</strain>
    </source>
</reference>
<dbReference type="Pfam" id="PF07103">
    <property type="entry name" value="DUF1365"/>
    <property type="match status" value="1"/>
</dbReference>
<dbReference type="PANTHER" id="PTHR33973">
    <property type="entry name" value="OS07G0153300 PROTEIN"/>
    <property type="match status" value="1"/>
</dbReference>
<dbReference type="InterPro" id="IPR010775">
    <property type="entry name" value="DUF1365"/>
</dbReference>
<protein>
    <submittedName>
        <fullName evidence="1">DUF1365-domain-containing protein</fullName>
    </submittedName>
</protein>
<dbReference type="AlphaFoldDB" id="A0A9W9LDD2"/>
<dbReference type="EMBL" id="JAPQKO010000008">
    <property type="protein sequence ID" value="KAJ5151596.1"/>
    <property type="molecule type" value="Genomic_DNA"/>
</dbReference>
<organism evidence="1 2">
    <name type="scientific">Penicillium capsulatum</name>
    <dbReference type="NCBI Taxonomy" id="69766"/>
    <lineage>
        <taxon>Eukaryota</taxon>
        <taxon>Fungi</taxon>
        <taxon>Dikarya</taxon>
        <taxon>Ascomycota</taxon>
        <taxon>Pezizomycotina</taxon>
        <taxon>Eurotiomycetes</taxon>
        <taxon>Eurotiomycetidae</taxon>
        <taxon>Eurotiales</taxon>
        <taxon>Aspergillaceae</taxon>
        <taxon>Penicillium</taxon>
    </lineage>
</organism>
<gene>
    <name evidence="1" type="ORF">N7492_009891</name>
</gene>
<evidence type="ECO:0000313" key="2">
    <source>
        <dbReference type="Proteomes" id="UP001146351"/>
    </source>
</evidence>
<accession>A0A9W9LDD2</accession>
<sequence>MLCLEVLFPLLASMGFRQALEKATALNLVENVFLVALIGWSGPACAIYTIIPAFFLASAFLQTQLEYFNWDQQTKSQCTRGAQLSCMSQAQEAQCPSLATSGKRADGEPCTRSIAKDTSAKCLEVYGKVTMYPCVLRHIRLAGGFKDDFAHTYLYIGIPLGLRDCYSPVLSVDSPPESRAWYNKAFFSIRPEDQFLRGGANLTLSQKLKEFLILDGEDPDEWAHCYFLSPPSANGQSFNPLSFYYLYTPEKKLGAMIVQLDTSYVTRRLWFARNCREPGTNKGPFTFRCKFEKDLQISPFTPVSGASYVIDSSDPLSSPDGRANLLINLKKGNTSIMLGRVTTTSEPLDVERMSYASRLLFLAKWWYIPTGGFVAFRILKEAARIYLTQPRENLDIQTRTEQIKTSIAKHSRISERLMEKYFFTVLSAIVGRQTAVKSVKYETPGEHCERIRVVHCKHPDTTGAATGCPMSGKQMTESEQDEQITFKVITPNFFARFFHYSSPFAAIQGELLDDPRTRTAWCSHPDEFASMFTSAQTTEFLDYPDWRWKCIAALRTAPPETNFPHHHPYQPCKGISLIDALVLQVCTKEQIDVYRRGLLRLFLSHRMGAISWPVNTDFELIGLSRDGILTYLQGKTQLSSGLYIDPQIPTLRH</sequence>
<evidence type="ECO:0000313" key="1">
    <source>
        <dbReference type="EMBL" id="KAJ5151596.1"/>
    </source>
</evidence>
<name>A0A9W9LDD2_9EURO</name>
<proteinExistence type="predicted"/>